<keyword evidence="3" id="KW-1185">Reference proteome</keyword>
<comment type="caution">
    <text evidence="2">The sequence shown here is derived from an EMBL/GenBank/DDBJ whole genome shotgun (WGS) entry which is preliminary data.</text>
</comment>
<feature type="compositionally biased region" description="Low complexity" evidence="1">
    <location>
        <begin position="121"/>
        <end position="132"/>
    </location>
</feature>
<dbReference type="Proteomes" id="UP001362999">
    <property type="component" value="Unassembled WGS sequence"/>
</dbReference>
<sequence length="281" mass="31401">MALSHAKPSTSLPHNASPISERSDYFNKNPEFRQWLKDEKKKYFDELSGDKARSYFRKFVKAWNKGKLSKSLYAGIDPSSIPADSQTGYKWSFASNKSRVDSDALRHVREQVGAATWGRESSNAAASSSSTSGGPGRVQGPTLPSSSDLAFARDLARENEQEERSLKRKRDKAEAKERLEEIVGPKEVGREGALEKKRARREADRSFRDKGDDGFEADESVLLGGGDSFKAMVARRDAARSRRDHQNEDKVAAVRERASVFKEKETATMAMFQALAKERFG</sequence>
<name>A0AAW0EIC7_9AGAR</name>
<dbReference type="PANTHER" id="PTHR34117:SF1">
    <property type="entry name" value="STYLE CELL-CYCLE INHIBITOR 1"/>
    <property type="match status" value="1"/>
</dbReference>
<feature type="region of interest" description="Disordered" evidence="1">
    <location>
        <begin position="111"/>
        <end position="221"/>
    </location>
</feature>
<feature type="compositionally biased region" description="Basic and acidic residues" evidence="1">
    <location>
        <begin position="154"/>
        <end position="213"/>
    </location>
</feature>
<evidence type="ECO:0000256" key="1">
    <source>
        <dbReference type="SAM" id="MobiDB-lite"/>
    </source>
</evidence>
<evidence type="ECO:0000313" key="2">
    <source>
        <dbReference type="EMBL" id="KAK7063852.1"/>
    </source>
</evidence>
<reference evidence="2 3" key="1">
    <citation type="journal article" date="2024" name="J Genomics">
        <title>Draft genome sequencing and assembly of Favolaschia claudopus CIRM-BRFM 2984 isolated from oak limbs.</title>
        <authorList>
            <person name="Navarro D."/>
            <person name="Drula E."/>
            <person name="Chaduli D."/>
            <person name="Cazenave R."/>
            <person name="Ahrendt S."/>
            <person name="Wang J."/>
            <person name="Lipzen A."/>
            <person name="Daum C."/>
            <person name="Barry K."/>
            <person name="Grigoriev I.V."/>
            <person name="Favel A."/>
            <person name="Rosso M.N."/>
            <person name="Martin F."/>
        </authorList>
    </citation>
    <scope>NUCLEOTIDE SEQUENCE [LARGE SCALE GENOMIC DNA]</scope>
    <source>
        <strain evidence="2 3">CIRM-BRFM 2984</strain>
    </source>
</reference>
<gene>
    <name evidence="2" type="ORF">R3P38DRAFT_14710</name>
</gene>
<dbReference type="PANTHER" id="PTHR34117">
    <property type="entry name" value="STYLE CELL-CYCLE INHIBITOR 1"/>
    <property type="match status" value="1"/>
</dbReference>
<proteinExistence type="predicted"/>
<dbReference type="InterPro" id="IPR044688">
    <property type="entry name" value="SCI-1-like"/>
</dbReference>
<evidence type="ECO:0000313" key="3">
    <source>
        <dbReference type="Proteomes" id="UP001362999"/>
    </source>
</evidence>
<feature type="compositionally biased region" description="Polar residues" evidence="1">
    <location>
        <begin position="7"/>
        <end position="20"/>
    </location>
</feature>
<accession>A0AAW0EIC7</accession>
<organism evidence="2 3">
    <name type="scientific">Favolaschia claudopus</name>
    <dbReference type="NCBI Taxonomy" id="2862362"/>
    <lineage>
        <taxon>Eukaryota</taxon>
        <taxon>Fungi</taxon>
        <taxon>Dikarya</taxon>
        <taxon>Basidiomycota</taxon>
        <taxon>Agaricomycotina</taxon>
        <taxon>Agaricomycetes</taxon>
        <taxon>Agaricomycetidae</taxon>
        <taxon>Agaricales</taxon>
        <taxon>Marasmiineae</taxon>
        <taxon>Mycenaceae</taxon>
        <taxon>Favolaschia</taxon>
    </lineage>
</organism>
<feature type="region of interest" description="Disordered" evidence="1">
    <location>
        <begin position="1"/>
        <end position="25"/>
    </location>
</feature>
<dbReference type="EMBL" id="JAWWNJ010000001">
    <property type="protein sequence ID" value="KAK7063852.1"/>
    <property type="molecule type" value="Genomic_DNA"/>
</dbReference>
<protein>
    <submittedName>
        <fullName evidence="2">Uncharacterized protein</fullName>
    </submittedName>
</protein>
<dbReference type="AlphaFoldDB" id="A0AAW0EIC7"/>